<evidence type="ECO:0000313" key="6">
    <source>
        <dbReference type="EMBL" id="KAK8940693.1"/>
    </source>
</evidence>
<keyword evidence="2 4" id="KW-0812">Transmembrane</keyword>
<sequence>MVQGYSGYANYTGGFDVARKIMKADGIRGFYRGFGLSAMTYGPSNAVWWATYGSSQNIIWNLLGRNSEREESVPSVWKLVFVQATGGVISGAMASCVTTPLDTIKTRLQVMDIKQRQATRQIVKNLIVEDGWKGLYRGLGPRFVSTSAWGSSLIVAYEYLKRLCVKSVD</sequence>
<dbReference type="Proteomes" id="UP001418222">
    <property type="component" value="Unassembled WGS sequence"/>
</dbReference>
<evidence type="ECO:0000313" key="7">
    <source>
        <dbReference type="Proteomes" id="UP001418222"/>
    </source>
</evidence>
<accession>A0AAP0G6D8</accession>
<dbReference type="GO" id="GO:0016020">
    <property type="term" value="C:membrane"/>
    <property type="evidence" value="ECO:0007669"/>
    <property type="project" value="UniProtKB-SubCell"/>
</dbReference>
<dbReference type="InterPro" id="IPR018108">
    <property type="entry name" value="MCP_transmembrane"/>
</dbReference>
<keyword evidence="7" id="KW-1185">Reference proteome</keyword>
<gene>
    <name evidence="6" type="ORF">KSP39_PZI010396</name>
</gene>
<dbReference type="Pfam" id="PF00153">
    <property type="entry name" value="Mito_carr"/>
    <property type="match status" value="2"/>
</dbReference>
<comment type="subcellular location">
    <subcellularLocation>
        <location evidence="1">Membrane</location>
        <topology evidence="1">Multi-pass membrane protein</topology>
    </subcellularLocation>
</comment>
<organism evidence="6 7">
    <name type="scientific">Platanthera zijinensis</name>
    <dbReference type="NCBI Taxonomy" id="2320716"/>
    <lineage>
        <taxon>Eukaryota</taxon>
        <taxon>Viridiplantae</taxon>
        <taxon>Streptophyta</taxon>
        <taxon>Embryophyta</taxon>
        <taxon>Tracheophyta</taxon>
        <taxon>Spermatophyta</taxon>
        <taxon>Magnoliopsida</taxon>
        <taxon>Liliopsida</taxon>
        <taxon>Asparagales</taxon>
        <taxon>Orchidaceae</taxon>
        <taxon>Orchidoideae</taxon>
        <taxon>Orchideae</taxon>
        <taxon>Orchidinae</taxon>
        <taxon>Platanthera</taxon>
    </lineage>
</organism>
<dbReference type="PROSITE" id="PS50920">
    <property type="entry name" value="SOLCAR"/>
    <property type="match status" value="2"/>
</dbReference>
<evidence type="ECO:0000256" key="3">
    <source>
        <dbReference type="ARBA" id="ARBA00023136"/>
    </source>
</evidence>
<dbReference type="SUPFAM" id="SSF103506">
    <property type="entry name" value="Mitochondrial carrier"/>
    <property type="match status" value="1"/>
</dbReference>
<dbReference type="EMBL" id="JBBWWQ010000008">
    <property type="protein sequence ID" value="KAK8940693.1"/>
    <property type="molecule type" value="Genomic_DNA"/>
</dbReference>
<comment type="caution">
    <text evidence="6">The sequence shown here is derived from an EMBL/GenBank/DDBJ whole genome shotgun (WGS) entry which is preliminary data.</text>
</comment>
<dbReference type="PANTHER" id="PTHR46080:SF3">
    <property type="entry name" value="MITOCHONDRIAL SUBSTRATE CARRIER FAMILY PROTEIN"/>
    <property type="match status" value="1"/>
</dbReference>
<dbReference type="Gene3D" id="1.50.40.10">
    <property type="entry name" value="Mitochondrial carrier domain"/>
    <property type="match status" value="1"/>
</dbReference>
<evidence type="ECO:0000256" key="4">
    <source>
        <dbReference type="PROSITE-ProRule" id="PRU00282"/>
    </source>
</evidence>
<comment type="similarity">
    <text evidence="5">Belongs to the mitochondrial carrier (TC 2.A.29) family.</text>
</comment>
<dbReference type="InterPro" id="IPR023395">
    <property type="entry name" value="MCP_dom_sf"/>
</dbReference>
<dbReference type="AlphaFoldDB" id="A0AAP0G6D8"/>
<evidence type="ECO:0008006" key="8">
    <source>
        <dbReference type="Google" id="ProtNLM"/>
    </source>
</evidence>
<protein>
    <recommendedName>
        <fullName evidence="8">Mitochondrial carrier protein</fullName>
    </recommendedName>
</protein>
<keyword evidence="5" id="KW-0813">Transport</keyword>
<name>A0AAP0G6D8_9ASPA</name>
<reference evidence="6 7" key="1">
    <citation type="journal article" date="2022" name="Nat. Plants">
        <title>Genomes of leafy and leafless Platanthera orchids illuminate the evolution of mycoheterotrophy.</title>
        <authorList>
            <person name="Li M.H."/>
            <person name="Liu K.W."/>
            <person name="Li Z."/>
            <person name="Lu H.C."/>
            <person name="Ye Q.L."/>
            <person name="Zhang D."/>
            <person name="Wang J.Y."/>
            <person name="Li Y.F."/>
            <person name="Zhong Z.M."/>
            <person name="Liu X."/>
            <person name="Yu X."/>
            <person name="Liu D.K."/>
            <person name="Tu X.D."/>
            <person name="Liu B."/>
            <person name="Hao Y."/>
            <person name="Liao X.Y."/>
            <person name="Jiang Y.T."/>
            <person name="Sun W.H."/>
            <person name="Chen J."/>
            <person name="Chen Y.Q."/>
            <person name="Ai Y."/>
            <person name="Zhai J.W."/>
            <person name="Wu S.S."/>
            <person name="Zhou Z."/>
            <person name="Hsiao Y.Y."/>
            <person name="Wu W.L."/>
            <person name="Chen Y.Y."/>
            <person name="Lin Y.F."/>
            <person name="Hsu J.L."/>
            <person name="Li C.Y."/>
            <person name="Wang Z.W."/>
            <person name="Zhao X."/>
            <person name="Zhong W.Y."/>
            <person name="Ma X.K."/>
            <person name="Ma L."/>
            <person name="Huang J."/>
            <person name="Chen G.Z."/>
            <person name="Huang M.Z."/>
            <person name="Huang L."/>
            <person name="Peng D.H."/>
            <person name="Luo Y.B."/>
            <person name="Zou S.Q."/>
            <person name="Chen S.P."/>
            <person name="Lan S."/>
            <person name="Tsai W.C."/>
            <person name="Van de Peer Y."/>
            <person name="Liu Z.J."/>
        </authorList>
    </citation>
    <scope>NUCLEOTIDE SEQUENCE [LARGE SCALE GENOMIC DNA]</scope>
    <source>
        <strain evidence="6">Lor287</strain>
    </source>
</reference>
<feature type="repeat" description="Solcar" evidence="4">
    <location>
        <begin position="78"/>
        <end position="163"/>
    </location>
</feature>
<proteinExistence type="inferred from homology"/>
<keyword evidence="3 4" id="KW-0472">Membrane</keyword>
<feature type="repeat" description="Solcar" evidence="4">
    <location>
        <begin position="1"/>
        <end position="58"/>
    </location>
</feature>
<evidence type="ECO:0000256" key="1">
    <source>
        <dbReference type="ARBA" id="ARBA00004141"/>
    </source>
</evidence>
<dbReference type="PANTHER" id="PTHR46080">
    <property type="entry name" value="MITOCHONDRIAL SUBSTRATE CARRIER FAMILY PROTEIN J"/>
    <property type="match status" value="1"/>
</dbReference>
<evidence type="ECO:0000256" key="2">
    <source>
        <dbReference type="ARBA" id="ARBA00022692"/>
    </source>
</evidence>
<evidence type="ECO:0000256" key="5">
    <source>
        <dbReference type="RuleBase" id="RU000488"/>
    </source>
</evidence>